<protein>
    <submittedName>
        <fullName evidence="1">Uncharacterized protein</fullName>
    </submittedName>
</protein>
<sequence length="56" mass="6531">MDQMTCENKFRQHMKDHIDTLVASILAYSKNDYPSDIKNTDNYLNAGMDMAFDLQK</sequence>
<accession>A0A3G4ZU79</accession>
<gene>
    <name evidence="1" type="ORF">Edafosvirus2_53</name>
</gene>
<evidence type="ECO:0000313" key="1">
    <source>
        <dbReference type="EMBL" id="AYV77874.1"/>
    </source>
</evidence>
<name>A0A3G4ZU79_9VIRU</name>
<proteinExistence type="predicted"/>
<organism evidence="1">
    <name type="scientific">Edafosvirus sp</name>
    <dbReference type="NCBI Taxonomy" id="2487765"/>
    <lineage>
        <taxon>Viruses</taxon>
        <taxon>Varidnaviria</taxon>
        <taxon>Bamfordvirae</taxon>
        <taxon>Nucleocytoviricota</taxon>
        <taxon>Megaviricetes</taxon>
        <taxon>Imitervirales</taxon>
        <taxon>Mimiviridae</taxon>
        <taxon>Klosneuvirinae</taxon>
    </lineage>
</organism>
<dbReference type="EMBL" id="MK072067">
    <property type="protein sequence ID" value="AYV77874.1"/>
    <property type="molecule type" value="Genomic_DNA"/>
</dbReference>
<reference evidence="1" key="1">
    <citation type="submission" date="2018-10" db="EMBL/GenBank/DDBJ databases">
        <title>Hidden diversity of soil giant viruses.</title>
        <authorList>
            <person name="Schulz F."/>
            <person name="Alteio L."/>
            <person name="Goudeau D."/>
            <person name="Ryan E.M."/>
            <person name="Malmstrom R.R."/>
            <person name="Blanchard J."/>
            <person name="Woyke T."/>
        </authorList>
    </citation>
    <scope>NUCLEOTIDE SEQUENCE</scope>
    <source>
        <strain evidence="1">EDV1</strain>
    </source>
</reference>